<evidence type="ECO:0000313" key="1">
    <source>
        <dbReference type="EMBL" id="KID42302.1"/>
    </source>
</evidence>
<organism evidence="1 2">
    <name type="scientific">Fructilactobacillus fructivorans</name>
    <dbReference type="NCBI Taxonomy" id="1614"/>
    <lineage>
        <taxon>Bacteria</taxon>
        <taxon>Bacillati</taxon>
        <taxon>Bacillota</taxon>
        <taxon>Bacilli</taxon>
        <taxon>Lactobacillales</taxon>
        <taxon>Lactobacillaceae</taxon>
        <taxon>Fructilactobacillus</taxon>
    </lineage>
</organism>
<sequence length="53" mass="6313">MKNKISKKQVKELQRIQEHLMDPKNRKRINEEANKKVTDNPKVIKALKMLSKI</sequence>
<gene>
    <name evidence="1" type="ORF">LfDm3_0231</name>
</gene>
<reference evidence="1 2" key="1">
    <citation type="submission" date="2014-06" db="EMBL/GenBank/DDBJ databases">
        <title>Functional and comparative genomic analyses of the Drosophila gut microbiota identify candidate symbiosis factors.</title>
        <authorList>
            <person name="Newell P.D."/>
            <person name="Chaston J.M."/>
            <person name="Douglas A.E."/>
        </authorList>
    </citation>
    <scope>NUCLEOTIDE SEQUENCE [LARGE SCALE GENOMIC DNA]</scope>
    <source>
        <strain evidence="1 2">DmCS_002</strain>
    </source>
</reference>
<keyword evidence="2" id="KW-1185">Reference proteome</keyword>
<evidence type="ECO:0000313" key="2">
    <source>
        <dbReference type="Proteomes" id="UP000031397"/>
    </source>
</evidence>
<comment type="caution">
    <text evidence="1">The sequence shown here is derived from an EMBL/GenBank/DDBJ whole genome shotgun (WGS) entry which is preliminary data.</text>
</comment>
<dbReference type="EMBL" id="JOJZ01000009">
    <property type="protein sequence ID" value="KID42302.1"/>
    <property type="molecule type" value="Genomic_DNA"/>
</dbReference>
<protein>
    <submittedName>
        <fullName evidence="1">Uncharacterized protein</fullName>
    </submittedName>
</protein>
<accession>A0A0C1PNI7</accession>
<proteinExistence type="predicted"/>
<dbReference type="AlphaFoldDB" id="A0A0C1PNI7"/>
<dbReference type="PATRIC" id="fig|1614.7.peg.221"/>
<dbReference type="Proteomes" id="UP000031397">
    <property type="component" value="Unassembled WGS sequence"/>
</dbReference>
<name>A0A0C1PNI7_9LACO</name>
<dbReference type="RefSeq" id="WP_156112327.1">
    <property type="nucleotide sequence ID" value="NZ_JOJZ01000009.1"/>
</dbReference>
<dbReference type="GeneID" id="74914032"/>